<gene>
    <name evidence="6" type="ORF">CTDIVETGP_2848</name>
</gene>
<dbReference type="EMBL" id="CBXI010000044">
    <property type="protein sequence ID" value="CDL92778.1"/>
    <property type="molecule type" value="Genomic_DNA"/>
</dbReference>
<dbReference type="SMART" id="SM00382">
    <property type="entry name" value="AAA"/>
    <property type="match status" value="1"/>
</dbReference>
<dbReference type="Pfam" id="PF00005">
    <property type="entry name" value="ABC_tran"/>
    <property type="match status" value="1"/>
</dbReference>
<evidence type="ECO:0000256" key="1">
    <source>
        <dbReference type="ARBA" id="ARBA00005417"/>
    </source>
</evidence>
<evidence type="ECO:0000259" key="5">
    <source>
        <dbReference type="PROSITE" id="PS50893"/>
    </source>
</evidence>
<evidence type="ECO:0000313" key="6">
    <source>
        <dbReference type="EMBL" id="CDL92778.1"/>
    </source>
</evidence>
<organism evidence="6 7">
    <name type="scientific">Clostridium tyrobutyricum DIVETGP</name>
    <dbReference type="NCBI Taxonomy" id="1408889"/>
    <lineage>
        <taxon>Bacteria</taxon>
        <taxon>Bacillati</taxon>
        <taxon>Bacillota</taxon>
        <taxon>Clostridia</taxon>
        <taxon>Eubacteriales</taxon>
        <taxon>Clostridiaceae</taxon>
        <taxon>Clostridium</taxon>
    </lineage>
</organism>
<feature type="domain" description="ABC transporter" evidence="5">
    <location>
        <begin position="6"/>
        <end position="234"/>
    </location>
</feature>
<dbReference type="InterPro" id="IPR003439">
    <property type="entry name" value="ABC_transporter-like_ATP-bd"/>
</dbReference>
<dbReference type="OrthoDB" id="9809205at2"/>
<evidence type="ECO:0000256" key="3">
    <source>
        <dbReference type="ARBA" id="ARBA00022741"/>
    </source>
</evidence>
<dbReference type="GO" id="GO:0005524">
    <property type="term" value="F:ATP binding"/>
    <property type="evidence" value="ECO:0007669"/>
    <property type="project" value="UniProtKB-KW"/>
</dbReference>
<evidence type="ECO:0000313" key="7">
    <source>
        <dbReference type="Proteomes" id="UP000019482"/>
    </source>
</evidence>
<comment type="caution">
    <text evidence="6">The sequence shown here is derived from an EMBL/GenBank/DDBJ whole genome shotgun (WGS) entry which is preliminary data.</text>
</comment>
<dbReference type="SUPFAM" id="SSF52540">
    <property type="entry name" value="P-loop containing nucleoside triphosphate hydrolases"/>
    <property type="match status" value="1"/>
</dbReference>
<reference evidence="6 7" key="1">
    <citation type="journal article" date="2015" name="Genome Announc.">
        <title>Draft Genome Sequence of Clostridium tyrobutyricum Strain DIVETGP, Isolated from Cow's Milk for Grana Padano Production.</title>
        <authorList>
            <person name="Soggiu A."/>
            <person name="Piras C."/>
            <person name="Gaiarsa S."/>
            <person name="Sassera D."/>
            <person name="Roncada P."/>
            <person name="Bendixen E."/>
            <person name="Brasca M."/>
            <person name="Bonizzi L."/>
        </authorList>
    </citation>
    <scope>NUCLEOTIDE SEQUENCE [LARGE SCALE GENOMIC DNA]</scope>
    <source>
        <strain evidence="6 7">DIVETGP</strain>
    </source>
</reference>
<dbReference type="GeneID" id="29420640"/>
<keyword evidence="7" id="KW-1185">Reference proteome</keyword>
<dbReference type="PANTHER" id="PTHR43335:SF8">
    <property type="entry name" value="ABC TRANSPORTER, ATP-BINDING PROTEIN"/>
    <property type="match status" value="1"/>
</dbReference>
<keyword evidence="2" id="KW-0813">Transport</keyword>
<dbReference type="Gene3D" id="3.40.50.300">
    <property type="entry name" value="P-loop containing nucleotide triphosphate hydrolases"/>
    <property type="match status" value="1"/>
</dbReference>
<evidence type="ECO:0000256" key="2">
    <source>
        <dbReference type="ARBA" id="ARBA00022448"/>
    </source>
</evidence>
<evidence type="ECO:0000256" key="4">
    <source>
        <dbReference type="ARBA" id="ARBA00022840"/>
    </source>
</evidence>
<keyword evidence="3" id="KW-0547">Nucleotide-binding</keyword>
<protein>
    <submittedName>
        <fullName evidence="6">ABC-type multidrug transport system, ATPase component</fullName>
    </submittedName>
</protein>
<dbReference type="GO" id="GO:0016887">
    <property type="term" value="F:ATP hydrolysis activity"/>
    <property type="evidence" value="ECO:0007669"/>
    <property type="project" value="InterPro"/>
</dbReference>
<dbReference type="AlphaFoldDB" id="W6N7Q8"/>
<keyword evidence="4" id="KW-0067">ATP-binding</keyword>
<sequence>MTEYVLQTVDLTKKYKRDTVVDSINLNIRKGEIYGFIGENGAGKSTTMRMITGLSTPSSGVIRLFGCDSKNELNNSRKRIGSLIENPAFYPNMSAYKNIEACRIQKGIPGRKCIESILEFVGLSNTKNKKVGNFSMGMKQKLGLAMALVGDPEFLILDEPINGLDPVGIVQMREKLKKLNRDKDITILISSHVLGELYQLATCFGIIHRGKILEELTLKELNEKCRRSLNIKVDDLNKATVILESVLNTNNFKIMPDSSICLYDYVDNPGIISKSFSKADIVIYQIVHKGDNLEDYFVNLIEGDK</sequence>
<dbReference type="Proteomes" id="UP000019482">
    <property type="component" value="Unassembled WGS sequence"/>
</dbReference>
<name>W6N7Q8_CLOTY</name>
<proteinExistence type="inferred from homology"/>
<comment type="similarity">
    <text evidence="1">Belongs to the ABC transporter superfamily.</text>
</comment>
<dbReference type="PANTHER" id="PTHR43335">
    <property type="entry name" value="ABC TRANSPORTER, ATP-BINDING PROTEIN"/>
    <property type="match status" value="1"/>
</dbReference>
<dbReference type="InterPro" id="IPR027417">
    <property type="entry name" value="P-loop_NTPase"/>
</dbReference>
<dbReference type="RefSeq" id="WP_017753323.1">
    <property type="nucleotide sequence ID" value="NZ_CBXI010000044.1"/>
</dbReference>
<dbReference type="PROSITE" id="PS50893">
    <property type="entry name" value="ABC_TRANSPORTER_2"/>
    <property type="match status" value="1"/>
</dbReference>
<dbReference type="InterPro" id="IPR003593">
    <property type="entry name" value="AAA+_ATPase"/>
</dbReference>
<accession>W6N7Q8</accession>